<sequence>MLIFRVDEPRPGNNNLAIALVAHTVNASLAIAMRGENSLRKMLFESVGASNVVIADEIIANAPVSKLTTRVEVATWKVGVAT</sequence>
<dbReference type="EMBL" id="CYGX02000064">
    <property type="protein sequence ID" value="SIT46448.1"/>
    <property type="molecule type" value="Genomic_DNA"/>
</dbReference>
<evidence type="ECO:0000313" key="2">
    <source>
        <dbReference type="Proteomes" id="UP000187012"/>
    </source>
</evidence>
<proteinExistence type="predicted"/>
<evidence type="ECO:0000313" key="1">
    <source>
        <dbReference type="EMBL" id="SIT46448.1"/>
    </source>
</evidence>
<reference evidence="1 2" key="1">
    <citation type="submission" date="2016-12" db="EMBL/GenBank/DDBJ databases">
        <authorList>
            <person name="Song W.-J."/>
            <person name="Kurnit D.M."/>
        </authorList>
    </citation>
    <scope>NUCLEOTIDE SEQUENCE [LARGE SCALE GENOMIC DNA]</scope>
    <source>
        <strain evidence="1 2">STM7296</strain>
    </source>
</reference>
<dbReference type="AlphaFoldDB" id="A0A1N7SGC0"/>
<keyword evidence="2" id="KW-1185">Reference proteome</keyword>
<name>A0A1N7SGC0_9BURK</name>
<gene>
    <name evidence="1" type="ORF">BN2475_640101</name>
</gene>
<organism evidence="1 2">
    <name type="scientific">Paraburkholderia ribeironis</name>
    <dbReference type="NCBI Taxonomy" id="1247936"/>
    <lineage>
        <taxon>Bacteria</taxon>
        <taxon>Pseudomonadati</taxon>
        <taxon>Pseudomonadota</taxon>
        <taxon>Betaproteobacteria</taxon>
        <taxon>Burkholderiales</taxon>
        <taxon>Burkholderiaceae</taxon>
        <taxon>Paraburkholderia</taxon>
    </lineage>
</organism>
<accession>A0A1N7SGC0</accession>
<dbReference type="Proteomes" id="UP000187012">
    <property type="component" value="Unassembled WGS sequence"/>
</dbReference>
<dbReference type="RefSeq" id="WP_245841588.1">
    <property type="nucleotide sequence ID" value="NZ_CYGX02000064.1"/>
</dbReference>
<dbReference type="STRING" id="1247936.BN2475_640101"/>
<protein>
    <submittedName>
        <fullName evidence="1">Uncharacterized protein</fullName>
    </submittedName>
</protein>